<evidence type="ECO:0000313" key="2">
    <source>
        <dbReference type="Proteomes" id="UP001303946"/>
    </source>
</evidence>
<evidence type="ECO:0008006" key="3">
    <source>
        <dbReference type="Google" id="ProtNLM"/>
    </source>
</evidence>
<sequence>MLATVDLLRRCRAAEVPDGDIEDYVALNWLEWNGGSLRLTEVGLNMCKQLTAGMD</sequence>
<accession>A0ABZ0CRF8</accession>
<name>A0ABZ0CRF8_9BURK</name>
<gene>
    <name evidence="1" type="ORF">RXV79_21990</name>
</gene>
<dbReference type="EMBL" id="CP136336">
    <property type="protein sequence ID" value="WOB07570.1"/>
    <property type="molecule type" value="Genomic_DNA"/>
</dbReference>
<reference evidence="1 2" key="1">
    <citation type="submission" date="2023-10" db="EMBL/GenBank/DDBJ databases">
        <title>Bacteria for the degradation of biodegradable plastic PBAT(Polybutylene adipate terephthalate).</title>
        <authorList>
            <person name="Weon H.-Y."/>
            <person name="Yeon J."/>
        </authorList>
    </citation>
    <scope>NUCLEOTIDE SEQUENCE [LARGE SCALE GENOMIC DNA]</scope>
    <source>
        <strain evidence="1 2">SBD 7-3</strain>
    </source>
</reference>
<protein>
    <recommendedName>
        <fullName evidence="3">HemN C-terminal domain-containing protein</fullName>
    </recommendedName>
</protein>
<dbReference type="RefSeq" id="WP_316700228.1">
    <property type="nucleotide sequence ID" value="NZ_CP136336.1"/>
</dbReference>
<organism evidence="1 2">
    <name type="scientific">Piscinibacter gummiphilus</name>
    <dbReference type="NCBI Taxonomy" id="946333"/>
    <lineage>
        <taxon>Bacteria</taxon>
        <taxon>Pseudomonadati</taxon>
        <taxon>Pseudomonadota</taxon>
        <taxon>Betaproteobacteria</taxon>
        <taxon>Burkholderiales</taxon>
        <taxon>Sphaerotilaceae</taxon>
        <taxon>Piscinibacter</taxon>
    </lineage>
</organism>
<evidence type="ECO:0000313" key="1">
    <source>
        <dbReference type="EMBL" id="WOB07570.1"/>
    </source>
</evidence>
<dbReference type="Proteomes" id="UP001303946">
    <property type="component" value="Chromosome"/>
</dbReference>
<keyword evidence="2" id="KW-1185">Reference proteome</keyword>
<proteinExistence type="predicted"/>